<accession>A0ACC0CNY2</accession>
<gene>
    <name evidence="1" type="ORF">F4821DRAFT_264263</name>
</gene>
<protein>
    <submittedName>
        <fullName evidence="1">Uncharacterized protein</fullName>
    </submittedName>
</protein>
<reference evidence="1 2" key="1">
    <citation type="journal article" date="2022" name="New Phytol.">
        <title>Ecological generalism drives hyperdiversity of secondary metabolite gene clusters in xylarialean endophytes.</title>
        <authorList>
            <person name="Franco M.E.E."/>
            <person name="Wisecaver J.H."/>
            <person name="Arnold A.E."/>
            <person name="Ju Y.M."/>
            <person name="Slot J.C."/>
            <person name="Ahrendt S."/>
            <person name="Moore L.P."/>
            <person name="Eastman K.E."/>
            <person name="Scott K."/>
            <person name="Konkel Z."/>
            <person name="Mondo S.J."/>
            <person name="Kuo A."/>
            <person name="Hayes R.D."/>
            <person name="Haridas S."/>
            <person name="Andreopoulos B."/>
            <person name="Riley R."/>
            <person name="LaButti K."/>
            <person name="Pangilinan J."/>
            <person name="Lipzen A."/>
            <person name="Amirebrahimi M."/>
            <person name="Yan J."/>
            <person name="Adam C."/>
            <person name="Keymanesh K."/>
            <person name="Ng V."/>
            <person name="Louie K."/>
            <person name="Northen T."/>
            <person name="Drula E."/>
            <person name="Henrissat B."/>
            <person name="Hsieh H.M."/>
            <person name="Youens-Clark K."/>
            <person name="Lutzoni F."/>
            <person name="Miadlikowska J."/>
            <person name="Eastwood D.C."/>
            <person name="Hamelin R.C."/>
            <person name="Grigoriev I.V."/>
            <person name="U'Ren J.M."/>
        </authorList>
    </citation>
    <scope>NUCLEOTIDE SEQUENCE [LARGE SCALE GENOMIC DNA]</scope>
    <source>
        <strain evidence="1 2">ER1909</strain>
    </source>
</reference>
<sequence length="233" mass="26557">MSNVQHKGIYKVVNFTSFDSTSIIHRSQPQVQNISSTSSYLTPHSNMSSLNFESYVNDVNGVFERFNSDFTAITTRFAFVEQYFYLDSSREEALFSKLVLETIPFQQLRPILQNVYKGDYYSVPDLHGKLSEVSHLIERDCQHGGWELVFLIFGTAISTSMPALVRLQRLLERLNTFDIALHLLAHGSGLGLLAQPWRFREIWLNTLYEDIEGLLSVEEPQAELGGHSDTSLD</sequence>
<comment type="caution">
    <text evidence="1">The sequence shown here is derived from an EMBL/GenBank/DDBJ whole genome shotgun (WGS) entry which is preliminary data.</text>
</comment>
<evidence type="ECO:0000313" key="1">
    <source>
        <dbReference type="EMBL" id="KAI6082129.1"/>
    </source>
</evidence>
<dbReference type="EMBL" id="MU394378">
    <property type="protein sequence ID" value="KAI6082129.1"/>
    <property type="molecule type" value="Genomic_DNA"/>
</dbReference>
<dbReference type="Proteomes" id="UP001497680">
    <property type="component" value="Unassembled WGS sequence"/>
</dbReference>
<keyword evidence="2" id="KW-1185">Reference proteome</keyword>
<proteinExistence type="predicted"/>
<name>A0ACC0CNY2_9PEZI</name>
<evidence type="ECO:0000313" key="2">
    <source>
        <dbReference type="Proteomes" id="UP001497680"/>
    </source>
</evidence>
<organism evidence="1 2">
    <name type="scientific">Hypoxylon rubiginosum</name>
    <dbReference type="NCBI Taxonomy" id="110542"/>
    <lineage>
        <taxon>Eukaryota</taxon>
        <taxon>Fungi</taxon>
        <taxon>Dikarya</taxon>
        <taxon>Ascomycota</taxon>
        <taxon>Pezizomycotina</taxon>
        <taxon>Sordariomycetes</taxon>
        <taxon>Xylariomycetidae</taxon>
        <taxon>Xylariales</taxon>
        <taxon>Hypoxylaceae</taxon>
        <taxon>Hypoxylon</taxon>
    </lineage>
</organism>